<accession>A0A5A7N8J2</accession>
<dbReference type="EMBL" id="BKCN01000007">
    <property type="protein sequence ID" value="GER03945.1"/>
    <property type="molecule type" value="Genomic_DNA"/>
</dbReference>
<dbReference type="InterPro" id="IPR047047">
    <property type="entry name" value="GST_Omega-like_C"/>
</dbReference>
<dbReference type="RefSeq" id="WP_042086023.1">
    <property type="nucleotide sequence ID" value="NZ_BKCN01000007.1"/>
</dbReference>
<dbReference type="Proteomes" id="UP000324996">
    <property type="component" value="Unassembled WGS sequence"/>
</dbReference>
<dbReference type="SFLD" id="SFLDG01206">
    <property type="entry name" value="Xi.1"/>
    <property type="match status" value="1"/>
</dbReference>
<proteinExistence type="predicted"/>
<dbReference type="SUPFAM" id="SSF52833">
    <property type="entry name" value="Thioredoxin-like"/>
    <property type="match status" value="1"/>
</dbReference>
<feature type="binding site" evidence="2">
    <location>
        <begin position="142"/>
        <end position="143"/>
    </location>
    <ligand>
        <name>glutathione</name>
        <dbReference type="ChEBI" id="CHEBI:57925"/>
    </ligand>
</feature>
<dbReference type="InterPro" id="IPR040079">
    <property type="entry name" value="Glutathione_S-Trfase"/>
</dbReference>
<organism evidence="6 7">
    <name type="scientific">Iodidimonas nitroreducens</name>
    <dbReference type="NCBI Taxonomy" id="1236968"/>
    <lineage>
        <taxon>Bacteria</taxon>
        <taxon>Pseudomonadati</taxon>
        <taxon>Pseudomonadota</taxon>
        <taxon>Alphaproteobacteria</taxon>
        <taxon>Iodidimonadales</taxon>
        <taxon>Iodidimonadaceae</taxon>
        <taxon>Iodidimonas</taxon>
    </lineage>
</organism>
<feature type="site" description="Lowers pKa of active site Cys" evidence="3">
    <location>
        <position position="293"/>
    </location>
</feature>
<dbReference type="PANTHER" id="PTHR32419:SF6">
    <property type="entry name" value="GLUTATHIONE S-TRANSFERASE OMEGA-LIKE 1-RELATED"/>
    <property type="match status" value="1"/>
</dbReference>
<feature type="binding site" evidence="2">
    <location>
        <begin position="124"/>
        <end position="127"/>
    </location>
    <ligand>
        <name>glutathione</name>
        <dbReference type="ChEBI" id="CHEBI:57925"/>
    </ligand>
</feature>
<dbReference type="AlphaFoldDB" id="A0A5A7N8J2"/>
<evidence type="ECO:0000256" key="3">
    <source>
        <dbReference type="PIRSR" id="PIRSR015753-3"/>
    </source>
</evidence>
<feature type="site" description="Lowers pKa of active site Cys" evidence="3">
    <location>
        <position position="250"/>
    </location>
</feature>
<name>A0A5A7N8J2_9PROT</name>
<dbReference type="SFLD" id="SFLDG01148">
    <property type="entry name" value="Xi_(cytGST)"/>
    <property type="match status" value="1"/>
</dbReference>
<protein>
    <submittedName>
        <fullName evidence="6">Glutathione-dependent reductase</fullName>
    </submittedName>
</protein>
<evidence type="ECO:0000256" key="2">
    <source>
        <dbReference type="PIRSR" id="PIRSR015753-2"/>
    </source>
</evidence>
<dbReference type="InterPro" id="IPR016639">
    <property type="entry name" value="GST_Omega/GSH"/>
</dbReference>
<evidence type="ECO:0000256" key="1">
    <source>
        <dbReference type="PIRSR" id="PIRSR015753-1"/>
    </source>
</evidence>
<dbReference type="InterPro" id="IPR004045">
    <property type="entry name" value="Glutathione_S-Trfase_N"/>
</dbReference>
<dbReference type="SFLD" id="SFLDS00019">
    <property type="entry name" value="Glutathione_Transferase_(cytos"/>
    <property type="match status" value="1"/>
</dbReference>
<evidence type="ECO:0000256" key="4">
    <source>
        <dbReference type="SAM" id="MobiDB-lite"/>
    </source>
</evidence>
<dbReference type="GO" id="GO:0004364">
    <property type="term" value="F:glutathione transferase activity"/>
    <property type="evidence" value="ECO:0007669"/>
    <property type="project" value="InterPro"/>
</dbReference>
<dbReference type="SUPFAM" id="SSF47616">
    <property type="entry name" value="GST C-terminal domain-like"/>
    <property type="match status" value="1"/>
</dbReference>
<evidence type="ECO:0000313" key="7">
    <source>
        <dbReference type="Proteomes" id="UP000324996"/>
    </source>
</evidence>
<feature type="domain" description="GST C-terminal" evidence="5">
    <location>
        <begin position="169"/>
        <end position="293"/>
    </location>
</feature>
<dbReference type="Gene3D" id="3.40.30.10">
    <property type="entry name" value="Glutaredoxin"/>
    <property type="match status" value="1"/>
</dbReference>
<evidence type="ECO:0000313" key="6">
    <source>
        <dbReference type="EMBL" id="GER03945.1"/>
    </source>
</evidence>
<dbReference type="InterPro" id="IPR036282">
    <property type="entry name" value="Glutathione-S-Trfase_C_sf"/>
</dbReference>
<feature type="active site" description="Nucleophile" evidence="1">
    <location>
        <position position="57"/>
    </location>
</feature>
<reference evidence="6 7" key="1">
    <citation type="submission" date="2019-09" db="EMBL/GenBank/DDBJ databases">
        <title>NBRP : Genome information of microbial organism related human and environment.</title>
        <authorList>
            <person name="Hattori M."/>
            <person name="Oshima K."/>
            <person name="Inaba H."/>
            <person name="Suda W."/>
            <person name="Sakamoto M."/>
            <person name="Iino T."/>
            <person name="Kitahara M."/>
            <person name="Oshida Y."/>
            <person name="Iida T."/>
            <person name="Kudo T."/>
            <person name="Itoh T."/>
            <person name="Ohkuma M."/>
        </authorList>
    </citation>
    <scope>NUCLEOTIDE SEQUENCE [LARGE SCALE GENOMIC DNA]</scope>
    <source>
        <strain evidence="6 7">Q-1</strain>
    </source>
</reference>
<sequence>MGLLVDGQWQDAWYDTKSNGGAFKRPDTRFRNGISADGSGDFSAEAGRYHLYIAHACPWANRAMILRHLKGLQDIISVSVVHWHMDDEGWRFDDSTPGATIDHIHGFQRLHQVYTKSDPHYSGRVTVPVLWDKKTSRIVNNESAEITRILNSAFDTVPGIGHPERDYYPKDLQLEIDAINERIYHAINNGVYKAGFATTQSAYEEAFDALFETLDAMDERLATRRYLLGERLTEADWRFFTTLVRFDAVYVGHFKCNKKRIADYPHLSGYLRELYQMPGIADTVVFDHIKLHYYQSHGSINPTGIVPKGPDLDLGQPHNRNHLKAA</sequence>
<dbReference type="Pfam" id="PF13410">
    <property type="entry name" value="GST_C_2"/>
    <property type="match status" value="1"/>
</dbReference>
<dbReference type="Pfam" id="PF13409">
    <property type="entry name" value="GST_N_2"/>
    <property type="match status" value="1"/>
</dbReference>
<gene>
    <name evidence="6" type="ORF">JCM17846_16270</name>
</gene>
<dbReference type="CDD" id="cd03190">
    <property type="entry name" value="GST_C_Omega_like"/>
    <property type="match status" value="1"/>
</dbReference>
<dbReference type="InterPro" id="IPR010987">
    <property type="entry name" value="Glutathione-S-Trfase_C-like"/>
</dbReference>
<dbReference type="Gene3D" id="1.20.1050.10">
    <property type="match status" value="1"/>
</dbReference>
<dbReference type="FunFam" id="3.40.30.10:FF:000058">
    <property type="entry name" value="Glutathione S-transferase, omega"/>
    <property type="match status" value="1"/>
</dbReference>
<comment type="caution">
    <text evidence="6">The sequence shown here is derived from an EMBL/GenBank/DDBJ whole genome shotgun (WGS) entry which is preliminary data.</text>
</comment>
<dbReference type="PANTHER" id="PTHR32419">
    <property type="entry name" value="GLUTATHIONYL-HYDROQUINONE REDUCTASE"/>
    <property type="match status" value="1"/>
</dbReference>
<dbReference type="InterPro" id="IPR036249">
    <property type="entry name" value="Thioredoxin-like_sf"/>
</dbReference>
<dbReference type="GO" id="GO:0005737">
    <property type="term" value="C:cytoplasm"/>
    <property type="evidence" value="ECO:0007669"/>
    <property type="project" value="TreeGrafter"/>
</dbReference>
<feature type="active site" description="Proton donor/acceptor" evidence="1">
    <location>
        <position position="192"/>
    </location>
</feature>
<feature type="region of interest" description="Disordered" evidence="4">
    <location>
        <begin position="305"/>
        <end position="326"/>
    </location>
</feature>
<feature type="binding site" evidence="2">
    <location>
        <position position="90"/>
    </location>
    <ligand>
        <name>glutathione</name>
        <dbReference type="ChEBI" id="CHEBI:57925"/>
    </ligand>
</feature>
<dbReference type="PIRSF" id="PIRSF015753">
    <property type="entry name" value="GST"/>
    <property type="match status" value="1"/>
</dbReference>
<evidence type="ECO:0000259" key="5">
    <source>
        <dbReference type="PROSITE" id="PS50405"/>
    </source>
</evidence>
<dbReference type="PROSITE" id="PS50405">
    <property type="entry name" value="GST_CTER"/>
    <property type="match status" value="1"/>
</dbReference>
<keyword evidence="7" id="KW-1185">Reference proteome</keyword>